<evidence type="ECO:0000313" key="2">
    <source>
        <dbReference type="Proteomes" id="UP000184148"/>
    </source>
</evidence>
<evidence type="ECO:0000313" key="1">
    <source>
        <dbReference type="EMBL" id="SHF01466.1"/>
    </source>
</evidence>
<organism evidence="1 2">
    <name type="scientific">Desulforamulus putei DSM 12395</name>
    <dbReference type="NCBI Taxonomy" id="1121429"/>
    <lineage>
        <taxon>Bacteria</taxon>
        <taxon>Bacillati</taxon>
        <taxon>Bacillota</taxon>
        <taxon>Clostridia</taxon>
        <taxon>Eubacteriales</taxon>
        <taxon>Peptococcaceae</taxon>
        <taxon>Desulforamulus</taxon>
    </lineage>
</organism>
<name>A0A1M4Y767_9FIRM</name>
<dbReference type="Proteomes" id="UP000184148">
    <property type="component" value="Unassembled WGS sequence"/>
</dbReference>
<dbReference type="SUPFAM" id="SSF47240">
    <property type="entry name" value="Ferritin-like"/>
    <property type="match status" value="1"/>
</dbReference>
<proteinExistence type="predicted"/>
<dbReference type="InterPro" id="IPR009078">
    <property type="entry name" value="Ferritin-like_SF"/>
</dbReference>
<protein>
    <recommendedName>
        <fullName evidence="3">Rubrerythrin</fullName>
    </recommendedName>
</protein>
<dbReference type="Gene3D" id="1.20.120.660">
    <property type="entry name" value="IL-4 antagonist (De novo design) like domain"/>
    <property type="match status" value="1"/>
</dbReference>
<dbReference type="OrthoDB" id="2990828at2"/>
<sequence>MDSLEFLNDALEDKIKNQVFYNDAAIRVRNPSARQLFLKLRDEEMRHIEILQKEVVAIENKPFPVTKILAKIKS</sequence>
<dbReference type="RefSeq" id="WP_073238428.1">
    <property type="nucleotide sequence ID" value="NZ_FQUY01000010.1"/>
</dbReference>
<dbReference type="EMBL" id="FQUY01000010">
    <property type="protein sequence ID" value="SHF01466.1"/>
    <property type="molecule type" value="Genomic_DNA"/>
</dbReference>
<reference evidence="2" key="1">
    <citation type="submission" date="2016-11" db="EMBL/GenBank/DDBJ databases">
        <authorList>
            <person name="Varghese N."/>
            <person name="Submissions S."/>
        </authorList>
    </citation>
    <scope>NUCLEOTIDE SEQUENCE [LARGE SCALE GENOMIC DNA]</scope>
    <source>
        <strain evidence="2">DSM 12395</strain>
    </source>
</reference>
<dbReference type="AlphaFoldDB" id="A0A1M4Y767"/>
<keyword evidence="2" id="KW-1185">Reference proteome</keyword>
<dbReference type="STRING" id="1121429.SAMN02745133_01622"/>
<evidence type="ECO:0008006" key="3">
    <source>
        <dbReference type="Google" id="ProtNLM"/>
    </source>
</evidence>
<accession>A0A1M4Y767</accession>
<gene>
    <name evidence="1" type="ORF">SAMN02745133_01622</name>
</gene>